<protein>
    <submittedName>
        <fullName evidence="3">DUF4328 domain-containing protein</fullName>
    </submittedName>
</protein>
<accession>A0ABU5HDK6</accession>
<evidence type="ECO:0000256" key="1">
    <source>
        <dbReference type="SAM" id="Phobius"/>
    </source>
</evidence>
<proteinExistence type="predicted"/>
<evidence type="ECO:0000313" key="3">
    <source>
        <dbReference type="EMBL" id="MDY7231561.1"/>
    </source>
</evidence>
<evidence type="ECO:0000313" key="4">
    <source>
        <dbReference type="Proteomes" id="UP001291309"/>
    </source>
</evidence>
<gene>
    <name evidence="3" type="ORF">SYV04_34545</name>
</gene>
<keyword evidence="1" id="KW-0472">Membrane</keyword>
<keyword evidence="1" id="KW-1133">Transmembrane helix</keyword>
<sequence length="205" mass="22101">MPSSASRGRWTQRVLSLVALVASVEGALNGWLISRLHEGAVTTTAVGTYLRLSLLLNVLVVLATGLSALFFLRWLHLAVRTAKMLGLEPGTTPGWAVGWWFVPLANLYDPYLVVRGLWLCLGGSPKAGASVSTWWTAWVLSVVAWCVQVYLLGTLAMDPFQFTPALLAGFVTGVLITLGALLCMRVIGQVQTLIDECMDEVAEAA</sequence>
<evidence type="ECO:0000259" key="2">
    <source>
        <dbReference type="Pfam" id="PF14219"/>
    </source>
</evidence>
<name>A0ABU5HDK6_9BACT</name>
<dbReference type="RefSeq" id="WP_321550272.1">
    <property type="nucleotide sequence ID" value="NZ_JAXIVS010000015.1"/>
</dbReference>
<dbReference type="EMBL" id="JAXIVS010000015">
    <property type="protein sequence ID" value="MDY7231561.1"/>
    <property type="molecule type" value="Genomic_DNA"/>
</dbReference>
<dbReference type="Proteomes" id="UP001291309">
    <property type="component" value="Unassembled WGS sequence"/>
</dbReference>
<feature type="transmembrane region" description="Helical" evidence="1">
    <location>
        <begin position="50"/>
        <end position="72"/>
    </location>
</feature>
<dbReference type="InterPro" id="IPR025565">
    <property type="entry name" value="DUF4328"/>
</dbReference>
<feature type="domain" description="DUF4328" evidence="2">
    <location>
        <begin position="43"/>
        <end position="190"/>
    </location>
</feature>
<keyword evidence="4" id="KW-1185">Reference proteome</keyword>
<dbReference type="Pfam" id="PF14219">
    <property type="entry name" value="DUF4328"/>
    <property type="match status" value="1"/>
</dbReference>
<keyword evidence="1" id="KW-0812">Transmembrane</keyword>
<organism evidence="3 4">
    <name type="scientific">Hyalangium rubrum</name>
    <dbReference type="NCBI Taxonomy" id="3103134"/>
    <lineage>
        <taxon>Bacteria</taxon>
        <taxon>Pseudomonadati</taxon>
        <taxon>Myxococcota</taxon>
        <taxon>Myxococcia</taxon>
        <taxon>Myxococcales</taxon>
        <taxon>Cystobacterineae</taxon>
        <taxon>Archangiaceae</taxon>
        <taxon>Hyalangium</taxon>
    </lineage>
</organism>
<reference evidence="3 4" key="1">
    <citation type="submission" date="2023-12" db="EMBL/GenBank/DDBJ databases">
        <title>the genome sequence of Hyalangium sp. s54d21.</title>
        <authorList>
            <person name="Zhang X."/>
        </authorList>
    </citation>
    <scope>NUCLEOTIDE SEQUENCE [LARGE SCALE GENOMIC DNA]</scope>
    <source>
        <strain evidence="4">s54d21</strain>
    </source>
</reference>
<comment type="caution">
    <text evidence="3">The sequence shown here is derived from an EMBL/GenBank/DDBJ whole genome shotgun (WGS) entry which is preliminary data.</text>
</comment>
<feature type="transmembrane region" description="Helical" evidence="1">
    <location>
        <begin position="165"/>
        <end position="187"/>
    </location>
</feature>
<feature type="transmembrane region" description="Helical" evidence="1">
    <location>
        <begin position="134"/>
        <end position="153"/>
    </location>
</feature>